<comment type="caution">
    <text evidence="2">The sequence shown here is derived from an EMBL/GenBank/DDBJ whole genome shotgun (WGS) entry which is preliminary data.</text>
</comment>
<evidence type="ECO:0000313" key="2">
    <source>
        <dbReference type="EMBL" id="OOK72006.1"/>
    </source>
</evidence>
<dbReference type="AlphaFoldDB" id="A0A1V3WZN6"/>
<protein>
    <submittedName>
        <fullName evidence="2">Integrase domain protein</fullName>
    </submittedName>
</protein>
<feature type="coiled-coil region" evidence="1">
    <location>
        <begin position="48"/>
        <end position="95"/>
    </location>
</feature>
<organism evidence="2 3">
    <name type="scientific">Mycobacterium kansasii</name>
    <dbReference type="NCBI Taxonomy" id="1768"/>
    <lineage>
        <taxon>Bacteria</taxon>
        <taxon>Bacillati</taxon>
        <taxon>Actinomycetota</taxon>
        <taxon>Actinomycetes</taxon>
        <taxon>Mycobacteriales</taxon>
        <taxon>Mycobacteriaceae</taxon>
        <taxon>Mycobacterium</taxon>
    </lineage>
</organism>
<gene>
    <name evidence="2" type="ORF">BZL30_5981</name>
</gene>
<evidence type="ECO:0000256" key="1">
    <source>
        <dbReference type="SAM" id="Coils"/>
    </source>
</evidence>
<keyword evidence="1" id="KW-0175">Coiled coil</keyword>
<name>A0A1V3WZN6_MYCKA</name>
<proteinExistence type="predicted"/>
<reference evidence="2 3" key="1">
    <citation type="submission" date="2017-02" db="EMBL/GenBank/DDBJ databases">
        <title>Complete genome sequences of Mycobacterium kansasii strains isolated from rhesus macaques.</title>
        <authorList>
            <person name="Panda A."/>
            <person name="Nagaraj S."/>
            <person name="Zhao X."/>
            <person name="Tettelin H."/>
            <person name="Detolla L.J."/>
        </authorList>
    </citation>
    <scope>NUCLEOTIDE SEQUENCE [LARGE SCALE GENOMIC DNA]</scope>
    <source>
        <strain evidence="2 3">11-3813</strain>
    </source>
</reference>
<evidence type="ECO:0000313" key="3">
    <source>
        <dbReference type="Proteomes" id="UP000189229"/>
    </source>
</evidence>
<dbReference type="Proteomes" id="UP000189229">
    <property type="component" value="Unassembled WGS sequence"/>
</dbReference>
<dbReference type="EMBL" id="MVBM01000005">
    <property type="protein sequence ID" value="OOK72006.1"/>
    <property type="molecule type" value="Genomic_DNA"/>
</dbReference>
<sequence>MDLSDHPRTVYLREDEVTARLDEWIATLADPEDLARGQDVDPVAGTGYAALQRQLREVNAKIAALVTAVESGVAVEDLTAALRRRTAERDELKARLEQAERPASCLPHR</sequence>
<accession>A0A1V3WZN6</accession>